<sequence>MNKLGSEFLKEFDNYERPVAFGLTKRLLVLFLGIAIVVSLTITISLMELSDIFTYLVTLIIAPPFIIYGLGFDEVVKDKVMFNLKVQKRAFLTEFEEGDEFTKDDFKSWKKVKEFDES</sequence>
<feature type="transmembrane region" description="Helical" evidence="1">
    <location>
        <begin position="27"/>
        <end position="46"/>
    </location>
</feature>
<evidence type="ECO:0000256" key="1">
    <source>
        <dbReference type="SAM" id="Phobius"/>
    </source>
</evidence>
<evidence type="ECO:0000313" key="3">
    <source>
        <dbReference type="Proteomes" id="UP000249634"/>
    </source>
</evidence>
<reference evidence="2 3" key="1">
    <citation type="submission" date="2018-06" db="EMBL/GenBank/DDBJ databases">
        <authorList>
            <consortium name="Pathogen Informatics"/>
            <person name="Doyle S."/>
        </authorList>
    </citation>
    <scope>NUCLEOTIDE SEQUENCE [LARGE SCALE GENOMIC DNA]</scope>
    <source>
        <strain evidence="2 3">NCTC12958</strain>
    </source>
</reference>
<keyword evidence="1" id="KW-1133">Transmembrane helix</keyword>
<evidence type="ECO:0008006" key="4">
    <source>
        <dbReference type="Google" id="ProtNLM"/>
    </source>
</evidence>
<dbReference type="AlphaFoldDB" id="A0A2X3UWR0"/>
<keyword evidence="1" id="KW-0472">Membrane</keyword>
<dbReference type="RefSeq" id="WP_172451566.1">
    <property type="nucleotide sequence ID" value="NZ_BPPS01000033.1"/>
</dbReference>
<dbReference type="EMBL" id="LS483339">
    <property type="protein sequence ID" value="SQF25837.1"/>
    <property type="molecule type" value="Genomic_DNA"/>
</dbReference>
<gene>
    <name evidence="2" type="ORF">NCTC12958_02068</name>
</gene>
<keyword evidence="1" id="KW-0812">Transmembrane</keyword>
<proteinExistence type="predicted"/>
<name>A0A2X3UWR0_STRTR</name>
<feature type="transmembrane region" description="Helical" evidence="1">
    <location>
        <begin position="52"/>
        <end position="72"/>
    </location>
</feature>
<accession>A0A2X3UWR0</accession>
<dbReference type="Proteomes" id="UP000249634">
    <property type="component" value="Chromosome 1"/>
</dbReference>
<protein>
    <recommendedName>
        <fullName evidence="4">PrgI family protein</fullName>
    </recommendedName>
</protein>
<evidence type="ECO:0000313" key="2">
    <source>
        <dbReference type="EMBL" id="SQF25837.1"/>
    </source>
</evidence>
<organism evidence="2 3">
    <name type="scientific">Streptococcus thermophilus</name>
    <dbReference type="NCBI Taxonomy" id="1308"/>
    <lineage>
        <taxon>Bacteria</taxon>
        <taxon>Bacillati</taxon>
        <taxon>Bacillota</taxon>
        <taxon>Bacilli</taxon>
        <taxon>Lactobacillales</taxon>
        <taxon>Streptococcaceae</taxon>
        <taxon>Streptococcus</taxon>
    </lineage>
</organism>